<dbReference type="InParanoid" id="A8J7Y9"/>
<dbReference type="eggNOG" id="ENOG502R37Z">
    <property type="taxonomic scope" value="Eukaryota"/>
</dbReference>
<organism evidence="2 3">
    <name type="scientific">Chlamydomonas reinhardtii</name>
    <name type="common">Chlamydomonas smithii</name>
    <dbReference type="NCBI Taxonomy" id="3055"/>
    <lineage>
        <taxon>Eukaryota</taxon>
        <taxon>Viridiplantae</taxon>
        <taxon>Chlorophyta</taxon>
        <taxon>core chlorophytes</taxon>
        <taxon>Chlorophyceae</taxon>
        <taxon>CS clade</taxon>
        <taxon>Chlamydomonadales</taxon>
        <taxon>Chlamydomonadaceae</taxon>
        <taxon>Chlamydomonas</taxon>
    </lineage>
</organism>
<gene>
    <name evidence="2" type="ORF">CHLRE_09g402367v5</name>
</gene>
<evidence type="ECO:0008006" key="4">
    <source>
        <dbReference type="Google" id="ProtNLM"/>
    </source>
</evidence>
<dbReference type="OrthoDB" id="442921at2759"/>
<evidence type="ECO:0000313" key="2">
    <source>
        <dbReference type="EMBL" id="PNW79150.1"/>
    </source>
</evidence>
<dbReference type="STRING" id="3055.A8J7Y9"/>
<feature type="region of interest" description="Disordered" evidence="1">
    <location>
        <begin position="1"/>
        <end position="85"/>
    </location>
</feature>
<feature type="compositionally biased region" description="Acidic residues" evidence="1">
    <location>
        <begin position="1"/>
        <end position="14"/>
    </location>
</feature>
<dbReference type="GeneID" id="5723181"/>
<dbReference type="CDD" id="cd01763">
    <property type="entry name" value="Ubl_SUMO_like"/>
    <property type="match status" value="1"/>
</dbReference>
<accession>A8J7Y9</accession>
<dbReference type="HOGENOM" id="CLU_730283_0_0_1"/>
<dbReference type="AlphaFoldDB" id="A8J7Y9"/>
<dbReference type="KEGG" id="cre:CHLRE_09g402367v5"/>
<reference evidence="2 3" key="1">
    <citation type="journal article" date="2007" name="Science">
        <title>The Chlamydomonas genome reveals the evolution of key animal and plant functions.</title>
        <authorList>
            <person name="Merchant S.S."/>
            <person name="Prochnik S.E."/>
            <person name="Vallon O."/>
            <person name="Harris E.H."/>
            <person name="Karpowicz S.J."/>
            <person name="Witman G.B."/>
            <person name="Terry A."/>
            <person name="Salamov A."/>
            <person name="Fritz-Laylin L.K."/>
            <person name="Marechal-Drouard L."/>
            <person name="Marshall W.F."/>
            <person name="Qu L.H."/>
            <person name="Nelson D.R."/>
            <person name="Sanderfoot A.A."/>
            <person name="Spalding M.H."/>
            <person name="Kapitonov V.V."/>
            <person name="Ren Q."/>
            <person name="Ferris P."/>
            <person name="Lindquist E."/>
            <person name="Shapiro H."/>
            <person name="Lucas S.M."/>
            <person name="Grimwood J."/>
            <person name="Schmutz J."/>
            <person name="Cardol P."/>
            <person name="Cerutti H."/>
            <person name="Chanfreau G."/>
            <person name="Chen C.L."/>
            <person name="Cognat V."/>
            <person name="Croft M.T."/>
            <person name="Dent R."/>
            <person name="Dutcher S."/>
            <person name="Fernandez E."/>
            <person name="Fukuzawa H."/>
            <person name="Gonzalez-Ballester D."/>
            <person name="Gonzalez-Halphen D."/>
            <person name="Hallmann A."/>
            <person name="Hanikenne M."/>
            <person name="Hippler M."/>
            <person name="Inwood W."/>
            <person name="Jabbari K."/>
            <person name="Kalanon M."/>
            <person name="Kuras R."/>
            <person name="Lefebvre P.A."/>
            <person name="Lemaire S.D."/>
            <person name="Lobanov A.V."/>
            <person name="Lohr M."/>
            <person name="Manuell A."/>
            <person name="Meier I."/>
            <person name="Mets L."/>
            <person name="Mittag M."/>
            <person name="Mittelmeier T."/>
            <person name="Moroney J.V."/>
            <person name="Moseley J."/>
            <person name="Napoli C."/>
            <person name="Nedelcu A.M."/>
            <person name="Niyogi K."/>
            <person name="Novoselov S.V."/>
            <person name="Paulsen I.T."/>
            <person name="Pazour G."/>
            <person name="Purton S."/>
            <person name="Ral J.P."/>
            <person name="Riano-Pachon D.M."/>
            <person name="Riekhof W."/>
            <person name="Rymarquis L."/>
            <person name="Schroda M."/>
            <person name="Stern D."/>
            <person name="Umen J."/>
            <person name="Willows R."/>
            <person name="Wilson N."/>
            <person name="Zimmer S.L."/>
            <person name="Allmer J."/>
            <person name="Balk J."/>
            <person name="Bisova K."/>
            <person name="Chen C.J."/>
            <person name="Elias M."/>
            <person name="Gendler K."/>
            <person name="Hauser C."/>
            <person name="Lamb M.R."/>
            <person name="Ledford H."/>
            <person name="Long J.C."/>
            <person name="Minagawa J."/>
            <person name="Page M.D."/>
            <person name="Pan J."/>
            <person name="Pootakham W."/>
            <person name="Roje S."/>
            <person name="Rose A."/>
            <person name="Stahlberg E."/>
            <person name="Terauchi A.M."/>
            <person name="Yang P."/>
            <person name="Ball S."/>
            <person name="Bowler C."/>
            <person name="Dieckmann C.L."/>
            <person name="Gladyshev V.N."/>
            <person name="Green P."/>
            <person name="Jorgensen R."/>
            <person name="Mayfield S."/>
            <person name="Mueller-Roeber B."/>
            <person name="Rajamani S."/>
            <person name="Sayre R.T."/>
            <person name="Brokstein P."/>
            <person name="Dubchak I."/>
            <person name="Goodstein D."/>
            <person name="Hornick L."/>
            <person name="Huang Y.W."/>
            <person name="Jhaveri J."/>
            <person name="Luo Y."/>
            <person name="Martinez D."/>
            <person name="Ngau W.C."/>
            <person name="Otillar B."/>
            <person name="Poliakov A."/>
            <person name="Porter A."/>
            <person name="Szajkowski L."/>
            <person name="Werner G."/>
            <person name="Zhou K."/>
            <person name="Grigoriev I.V."/>
            <person name="Rokhsar D.S."/>
            <person name="Grossman A.R."/>
        </authorList>
    </citation>
    <scope>NUCLEOTIDE SEQUENCE [LARGE SCALE GENOMIC DNA]</scope>
    <source>
        <strain evidence="3">CC-503</strain>
    </source>
</reference>
<feature type="compositionally biased region" description="Acidic residues" evidence="1">
    <location>
        <begin position="34"/>
        <end position="48"/>
    </location>
</feature>
<feature type="region of interest" description="Disordered" evidence="1">
    <location>
        <begin position="108"/>
        <end position="159"/>
    </location>
</feature>
<sequence length="379" mass="38335">MSDLWDYDDEETEPLENAVLDQPAPQAALPEQNADSEDLSGSLSDDEPQLATGKKRGRPPKKDKAAAPVCGKSKRGRGGAAAAALTGARAQVPLAQQQLPAEVVDLLDSDADDDDDFLLAPTPAPDGKASAAPAPAATPFGGAPTGASKDATSMLKPETRTSLQKEYDLLAQLRAAQAKVAAAVVEDAAPEPEATPYRRPLAGLVAGLNRPATHRPLGTDANGGAAGSVGLGQGLGLGHGHGGEASGLAAGSISGAALGGGSGAEAGSCVVGATSSGEAAAAAAAAAAQPAEADRVKLKLQWGPNKDGSVMLRTVKSDPICKLLDRFRALAAERRLCADPKKIKFMLDGDDLAKTPNTTPEDLDLEDDMIIDVKLGAPA</sequence>
<keyword evidence="3" id="KW-1185">Reference proteome</keyword>
<name>A8J7Y9_CHLRE</name>
<dbReference type="PaxDb" id="3055-EDP00047"/>
<dbReference type="OMA" id="MSDLWDY"/>
<evidence type="ECO:0000313" key="3">
    <source>
        <dbReference type="Proteomes" id="UP000006906"/>
    </source>
</evidence>
<dbReference type="Gene3D" id="3.10.20.90">
    <property type="entry name" value="Phosphatidylinositol 3-kinase Catalytic Subunit, Chain A, domain 1"/>
    <property type="match status" value="1"/>
</dbReference>
<feature type="compositionally biased region" description="Acidic residues" evidence="1">
    <location>
        <begin position="108"/>
        <end position="117"/>
    </location>
</feature>
<evidence type="ECO:0000256" key="1">
    <source>
        <dbReference type="SAM" id="MobiDB-lite"/>
    </source>
</evidence>
<feature type="compositionally biased region" description="Low complexity" evidence="1">
    <location>
        <begin position="118"/>
        <end position="147"/>
    </location>
</feature>
<proteinExistence type="predicted"/>
<dbReference type="EMBL" id="CM008970">
    <property type="protein sequence ID" value="PNW79150.1"/>
    <property type="molecule type" value="Genomic_DNA"/>
</dbReference>
<dbReference type="RefSeq" id="XP_001697653.1">
    <property type="nucleotide sequence ID" value="XM_001697601.3"/>
</dbReference>
<dbReference type="Proteomes" id="UP000006906">
    <property type="component" value="Chromosome 9"/>
</dbReference>
<dbReference type="Gramene" id="PNW79150">
    <property type="protein sequence ID" value="PNW79150"/>
    <property type="gene ID" value="CHLRE_09g402367v5"/>
</dbReference>
<protein>
    <recommendedName>
        <fullName evidence="4">Ubiquitin-like domain-containing protein</fullName>
    </recommendedName>
</protein>